<evidence type="ECO:0000313" key="2">
    <source>
        <dbReference type="EMBL" id="KAH9376264.1"/>
    </source>
</evidence>
<reference evidence="2 3" key="1">
    <citation type="journal article" date="2020" name="Cell">
        <title>Large-Scale Comparative Analyses of Tick Genomes Elucidate Their Genetic Diversity and Vector Capacities.</title>
        <authorList>
            <consortium name="Tick Genome and Microbiome Consortium (TIGMIC)"/>
            <person name="Jia N."/>
            <person name="Wang J."/>
            <person name="Shi W."/>
            <person name="Du L."/>
            <person name="Sun Y."/>
            <person name="Zhan W."/>
            <person name="Jiang J.F."/>
            <person name="Wang Q."/>
            <person name="Zhang B."/>
            <person name="Ji P."/>
            <person name="Bell-Sakyi L."/>
            <person name="Cui X.M."/>
            <person name="Yuan T.T."/>
            <person name="Jiang B.G."/>
            <person name="Yang W.F."/>
            <person name="Lam T.T."/>
            <person name="Chang Q.C."/>
            <person name="Ding S.J."/>
            <person name="Wang X.J."/>
            <person name="Zhu J.G."/>
            <person name="Ruan X.D."/>
            <person name="Zhao L."/>
            <person name="Wei J.T."/>
            <person name="Ye R.Z."/>
            <person name="Que T.C."/>
            <person name="Du C.H."/>
            <person name="Zhou Y.H."/>
            <person name="Cheng J.X."/>
            <person name="Dai P.F."/>
            <person name="Guo W.B."/>
            <person name="Han X.H."/>
            <person name="Huang E.J."/>
            <person name="Li L.F."/>
            <person name="Wei W."/>
            <person name="Gao Y.C."/>
            <person name="Liu J.Z."/>
            <person name="Shao H.Z."/>
            <person name="Wang X."/>
            <person name="Wang C.C."/>
            <person name="Yang T.C."/>
            <person name="Huo Q.B."/>
            <person name="Li W."/>
            <person name="Chen H.Y."/>
            <person name="Chen S.E."/>
            <person name="Zhou L.G."/>
            <person name="Ni X.B."/>
            <person name="Tian J.H."/>
            <person name="Sheng Y."/>
            <person name="Liu T."/>
            <person name="Pan Y.S."/>
            <person name="Xia L.Y."/>
            <person name="Li J."/>
            <person name="Zhao F."/>
            <person name="Cao W.C."/>
        </authorList>
    </citation>
    <scope>NUCLEOTIDE SEQUENCE [LARGE SCALE GENOMIC DNA]</scope>
    <source>
        <strain evidence="2">HaeL-2018</strain>
    </source>
</reference>
<evidence type="ECO:0000256" key="1">
    <source>
        <dbReference type="SAM" id="MobiDB-lite"/>
    </source>
</evidence>
<sequence length="235" mass="25809">MTSEQLMENLHCRKCEIVSARPLGNKGTAVVTFQSNSLPYRIGLRSFTVRVLPYKARVCTCETCHKLGHRKEQCPNHDKPRCSTCGGGQHGEDSSCPKEALKCRNCGGAHLATAKNCPKRVEINKQINKNMKQRNSSSAPRKSENSTAGSQDAGQHKSVRPPVITAARRDFCTGISASPRARDNATQHGRSTYGERCWGREYTCFTSDRASARNRSLEILPPTPVGLQLGRSIPG</sequence>
<gene>
    <name evidence="2" type="ORF">HPB48_004467</name>
</gene>
<feature type="compositionally biased region" description="Polar residues" evidence="1">
    <location>
        <begin position="128"/>
        <end position="153"/>
    </location>
</feature>
<comment type="caution">
    <text evidence="2">The sequence shown here is derived from an EMBL/GenBank/DDBJ whole genome shotgun (WGS) entry which is preliminary data.</text>
</comment>
<dbReference type="VEuPathDB" id="VectorBase:HLOH_058600"/>
<dbReference type="AlphaFoldDB" id="A0A9J6GNW0"/>
<accession>A0A9J6GNW0</accession>
<keyword evidence="3" id="KW-1185">Reference proteome</keyword>
<dbReference type="EMBL" id="JABSTR010000007">
    <property type="protein sequence ID" value="KAH9376264.1"/>
    <property type="molecule type" value="Genomic_DNA"/>
</dbReference>
<name>A0A9J6GNW0_HAELO</name>
<dbReference type="Proteomes" id="UP000821853">
    <property type="component" value="Chromosome 5"/>
</dbReference>
<proteinExistence type="predicted"/>
<feature type="region of interest" description="Disordered" evidence="1">
    <location>
        <begin position="128"/>
        <end position="164"/>
    </location>
</feature>
<evidence type="ECO:0000313" key="3">
    <source>
        <dbReference type="Proteomes" id="UP000821853"/>
    </source>
</evidence>
<organism evidence="2 3">
    <name type="scientific">Haemaphysalis longicornis</name>
    <name type="common">Bush tick</name>
    <dbReference type="NCBI Taxonomy" id="44386"/>
    <lineage>
        <taxon>Eukaryota</taxon>
        <taxon>Metazoa</taxon>
        <taxon>Ecdysozoa</taxon>
        <taxon>Arthropoda</taxon>
        <taxon>Chelicerata</taxon>
        <taxon>Arachnida</taxon>
        <taxon>Acari</taxon>
        <taxon>Parasitiformes</taxon>
        <taxon>Ixodida</taxon>
        <taxon>Ixodoidea</taxon>
        <taxon>Ixodidae</taxon>
        <taxon>Haemaphysalinae</taxon>
        <taxon>Haemaphysalis</taxon>
    </lineage>
</organism>
<protein>
    <submittedName>
        <fullName evidence="2">Uncharacterized protein</fullName>
    </submittedName>
</protein>
<dbReference type="OrthoDB" id="10044176at2759"/>